<dbReference type="SUPFAM" id="SSF48452">
    <property type="entry name" value="TPR-like"/>
    <property type="match status" value="1"/>
</dbReference>
<protein>
    <submittedName>
        <fullName evidence="9">Starch-binding protein</fullName>
    </submittedName>
</protein>
<evidence type="ECO:0000313" key="10">
    <source>
        <dbReference type="Proteomes" id="UP000093343"/>
    </source>
</evidence>
<dbReference type="RefSeq" id="WP_065449514.1">
    <property type="nucleotide sequence ID" value="NZ_LVEN01000027.1"/>
</dbReference>
<keyword evidence="4" id="KW-0472">Membrane</keyword>
<accession>A0ABX2XGT6</accession>
<evidence type="ECO:0000256" key="4">
    <source>
        <dbReference type="ARBA" id="ARBA00023136"/>
    </source>
</evidence>
<comment type="subcellular location">
    <subcellularLocation>
        <location evidence="1">Cell outer membrane</location>
    </subcellularLocation>
</comment>
<dbReference type="EMBL" id="LVEN01000027">
    <property type="protein sequence ID" value="OCB73181.1"/>
    <property type="molecule type" value="Genomic_DNA"/>
</dbReference>
<feature type="signal peptide" evidence="6">
    <location>
        <begin position="1"/>
        <end position="28"/>
    </location>
</feature>
<keyword evidence="10" id="KW-1185">Reference proteome</keyword>
<dbReference type="Pfam" id="PF07980">
    <property type="entry name" value="SusD_RagB"/>
    <property type="match status" value="1"/>
</dbReference>
<gene>
    <name evidence="9" type="ORF">FLP_10690</name>
</gene>
<evidence type="ECO:0000256" key="6">
    <source>
        <dbReference type="SAM" id="SignalP"/>
    </source>
</evidence>
<dbReference type="Pfam" id="PF14322">
    <property type="entry name" value="SusD-like_3"/>
    <property type="match status" value="1"/>
</dbReference>
<proteinExistence type="inferred from homology"/>
<evidence type="ECO:0000256" key="2">
    <source>
        <dbReference type="ARBA" id="ARBA00006275"/>
    </source>
</evidence>
<name>A0ABX2XGT6_9FLAO</name>
<dbReference type="InterPro" id="IPR033985">
    <property type="entry name" value="SusD-like_N"/>
</dbReference>
<organism evidence="9 10">
    <name type="scientific">Flavobacterium piscis</name>
    <dbReference type="NCBI Taxonomy" id="1114874"/>
    <lineage>
        <taxon>Bacteria</taxon>
        <taxon>Pseudomonadati</taxon>
        <taxon>Bacteroidota</taxon>
        <taxon>Flavobacteriia</taxon>
        <taxon>Flavobacteriales</taxon>
        <taxon>Flavobacteriaceae</taxon>
        <taxon>Flavobacterium</taxon>
    </lineage>
</organism>
<dbReference type="InterPro" id="IPR012944">
    <property type="entry name" value="SusD_RagB_dom"/>
</dbReference>
<comment type="similarity">
    <text evidence="2">Belongs to the SusD family.</text>
</comment>
<comment type="caution">
    <text evidence="9">The sequence shown here is derived from an EMBL/GenBank/DDBJ whole genome shotgun (WGS) entry which is preliminary data.</text>
</comment>
<reference evidence="10" key="1">
    <citation type="submission" date="2016-03" db="EMBL/GenBank/DDBJ databases">
        <title>Draft genome sequence of Paenibacillus glacialis DSM 22343.</title>
        <authorList>
            <person name="Shin S.-K."/>
            <person name="Yi H."/>
        </authorList>
    </citation>
    <scope>NUCLEOTIDE SEQUENCE [LARGE SCALE GENOMIC DNA]</scope>
    <source>
        <strain evidence="10">CCUG 60099</strain>
    </source>
</reference>
<dbReference type="Proteomes" id="UP000093343">
    <property type="component" value="Unassembled WGS sequence"/>
</dbReference>
<keyword evidence="3 6" id="KW-0732">Signal</keyword>
<evidence type="ECO:0000256" key="3">
    <source>
        <dbReference type="ARBA" id="ARBA00022729"/>
    </source>
</evidence>
<feature type="chain" id="PRO_5046679226" evidence="6">
    <location>
        <begin position="29"/>
        <end position="463"/>
    </location>
</feature>
<feature type="domain" description="SusD-like N-terminal" evidence="8">
    <location>
        <begin position="108"/>
        <end position="229"/>
    </location>
</feature>
<feature type="domain" description="RagB/SusD" evidence="7">
    <location>
        <begin position="319"/>
        <end position="463"/>
    </location>
</feature>
<evidence type="ECO:0000313" key="9">
    <source>
        <dbReference type="EMBL" id="OCB73181.1"/>
    </source>
</evidence>
<dbReference type="CDD" id="cd08977">
    <property type="entry name" value="SusD"/>
    <property type="match status" value="1"/>
</dbReference>
<evidence type="ECO:0000256" key="1">
    <source>
        <dbReference type="ARBA" id="ARBA00004442"/>
    </source>
</evidence>
<dbReference type="Gene3D" id="1.25.40.390">
    <property type="match status" value="1"/>
</dbReference>
<evidence type="ECO:0000259" key="7">
    <source>
        <dbReference type="Pfam" id="PF07980"/>
    </source>
</evidence>
<dbReference type="PROSITE" id="PS51257">
    <property type="entry name" value="PROKAR_LIPOPROTEIN"/>
    <property type="match status" value="1"/>
</dbReference>
<dbReference type="InterPro" id="IPR011990">
    <property type="entry name" value="TPR-like_helical_dom_sf"/>
</dbReference>
<sequence length="463" mass="51849">MKTFKLKIKVLMKQACFAALFASCQNFTDVELPSSQLTSDAVFQNKATAEAAMVDIYSKIRDRGLLTGFPSGLSRQLGLYADELQYYGTSGTAQDYFYQNTLLATGPEIAELWNSSYNQIYAANSVIKGISGSVSLSASDSGQLTGEALFVRAMIHFYLVNSFGPIPYVTETDYKKNSSLHKTPENEVYRLIKEDMQQAANLLPVNYAGTDRVRPNKAAAQAMLARICLYMELWEEAANYASAVLNQKELYIWPVPLDLVFLKDSRSTIWQLMPVTAGRNTYEGNINIFTQGPPPSAAISSELLNAFSSKDQRKAQWIKVVTNGSSTWYHPYKYKKQSSTAASVEYSIVLRLSEQYLIRAEARAHYGDLIGAKEDLNRIRNHAGLENTAALTSSEIIDAVLAERRLELFTEHGHRFFDLKRTGRLNSTLSSVKPQWKNTSRQLPLPESELLLNTNLNPQNEGY</sequence>
<evidence type="ECO:0000256" key="5">
    <source>
        <dbReference type="ARBA" id="ARBA00023237"/>
    </source>
</evidence>
<keyword evidence="5" id="KW-0998">Cell outer membrane</keyword>
<evidence type="ECO:0000259" key="8">
    <source>
        <dbReference type="Pfam" id="PF14322"/>
    </source>
</evidence>